<reference evidence="1" key="2">
    <citation type="submission" date="2025-09" db="UniProtKB">
        <authorList>
            <consortium name="EnsemblPlants"/>
        </authorList>
    </citation>
    <scope>IDENTIFICATION</scope>
</reference>
<keyword evidence="2" id="KW-1185">Reference proteome</keyword>
<name>A0ACD5ZQ64_AVESA</name>
<reference evidence="1" key="1">
    <citation type="submission" date="2021-05" db="EMBL/GenBank/DDBJ databases">
        <authorList>
            <person name="Scholz U."/>
            <person name="Mascher M."/>
            <person name="Fiebig A."/>
        </authorList>
    </citation>
    <scope>NUCLEOTIDE SEQUENCE [LARGE SCALE GENOMIC DNA]</scope>
</reference>
<organism evidence="1 2">
    <name type="scientific">Avena sativa</name>
    <name type="common">Oat</name>
    <dbReference type="NCBI Taxonomy" id="4498"/>
    <lineage>
        <taxon>Eukaryota</taxon>
        <taxon>Viridiplantae</taxon>
        <taxon>Streptophyta</taxon>
        <taxon>Embryophyta</taxon>
        <taxon>Tracheophyta</taxon>
        <taxon>Spermatophyta</taxon>
        <taxon>Magnoliopsida</taxon>
        <taxon>Liliopsida</taxon>
        <taxon>Poales</taxon>
        <taxon>Poaceae</taxon>
        <taxon>BOP clade</taxon>
        <taxon>Pooideae</taxon>
        <taxon>Poodae</taxon>
        <taxon>Poeae</taxon>
        <taxon>Poeae Chloroplast Group 1 (Aveneae type)</taxon>
        <taxon>Aveninae</taxon>
        <taxon>Avena</taxon>
    </lineage>
</organism>
<dbReference type="EnsemblPlants" id="AVESA.00010b.r2.7AG1188720.1">
    <property type="protein sequence ID" value="AVESA.00010b.r2.7AG1188720.1.CDS.1"/>
    <property type="gene ID" value="AVESA.00010b.r2.7AG1188720"/>
</dbReference>
<evidence type="ECO:0000313" key="1">
    <source>
        <dbReference type="EnsemblPlants" id="AVESA.00010b.r2.7AG1188720.1.CDS.1"/>
    </source>
</evidence>
<protein>
    <submittedName>
        <fullName evidence="1">Uncharacterized protein</fullName>
    </submittedName>
</protein>
<evidence type="ECO:0000313" key="2">
    <source>
        <dbReference type="Proteomes" id="UP001732700"/>
    </source>
</evidence>
<sequence>MATAVGAAELTLGKVLTKLSDEVVDSYVSSTELGLNFQEISRDLSFTHTLLHNAQLGPGDIGGDNPAAVNGLLVKLSEKAGQADAVLNELHYFVIQNHLDRDSAQLVKPDLRGGLKLVNNYKGNHLPCSSRSSTNSNIPQDGTKSDSGDHLDDNKLTFDTVSMSVRVKSVIAEVHSICIRVSDLLRVQSHSTSRPTTPAAITIALKRPTTRSGTPQDRLYGRSAIFEKTIRVITSCSETLSVVSVVGPQGIGKTAFIQHLYNDARIEQHFVHRIWVCVSADFDVLKLTQQILKCTPATEEEKEENSSLDQLQIYTAQRRLKSIRFLLVLDDVRKCHSDDEWNTLLAPFTKGETKGSVVLFTTRSPRIAQVIKTFHSIVLGGLDPEDSLQLLEASIFGEFSKPDCYKDDLSSVARHIASELNGHPLGAKRVSRLLKKDISREHWRGVSERMEWLDKGSADFITSFLITRYDYLPFILQRCFSYCALFPKGHKYSHLEMNRFFFAVGAIDSTNRGDTNYLDQLVDYGFMMKGDDLIGDNYVMHDVLHGLSRSISAQECLNISGLDFKAFTAPQSIRHLSITIEDRYSGKFQEEMSRLKTRIDTKSLQTLMIFREYGEGIAEILKDAFKEANNLQVLFIVVKSLDDLPENFSKITNLQYLKLGSPCGIEIALPSTLSRFYNLKSLDLQNWHGSSNLPKDISHLSNLQNFVAKKELHSSVPEVGMMKHLRELKEFCVKKERLGFELRELGKLTELGGELRICNLGNVATKEEASEAKLMSKENLKRLTLVWGRNKRTVDSDILDALQPHPNLRELHIANYGGDVGPSWLCADILLKNLEALHLEGVPWDTLPPFRQLPQLTRLILTRISRVHQLGIQYMTSLKSLIVCRCGNIFSGLSMGGTETMKPFPASLKKLGISSESGIESMALLSNLTSLTHLTLQDCVKLTVDGFNPLITVNLKVLVVFNCRWDRSCPESIAAALLSEVASSRVMPAGSFQLEQLKVDSISAVLVTPICNLVASTLHTLIFSHDQRAKNFTEEQEKALQLLTSLRHLRFDGCGALQSLPRGLHRLSSLQDLDVLWCPELRSIPKEGFPVSLRNLRVRPCSADVEEQIEKLGRRNPDLSVLYK</sequence>
<dbReference type="Proteomes" id="UP001732700">
    <property type="component" value="Chromosome 7A"/>
</dbReference>
<accession>A0ACD5ZQ64</accession>
<proteinExistence type="predicted"/>